<organism evidence="2 3">
    <name type="scientific">Pectinatus haikarae</name>
    <dbReference type="NCBI Taxonomy" id="349096"/>
    <lineage>
        <taxon>Bacteria</taxon>
        <taxon>Bacillati</taxon>
        <taxon>Bacillota</taxon>
        <taxon>Negativicutes</taxon>
        <taxon>Selenomonadales</taxon>
        <taxon>Selenomonadaceae</taxon>
        <taxon>Pectinatus</taxon>
    </lineage>
</organism>
<comment type="caution">
    <text evidence="2">The sequence shown here is derived from an EMBL/GenBank/DDBJ whole genome shotgun (WGS) entry which is preliminary data.</text>
</comment>
<evidence type="ECO:0000259" key="1">
    <source>
        <dbReference type="Pfam" id="PF00535"/>
    </source>
</evidence>
<gene>
    <name evidence="2" type="ORF">J2S01_000894</name>
</gene>
<protein>
    <submittedName>
        <fullName evidence="2">Glycosyltransferase involved in cell wall biosynthesis</fullName>
    </submittedName>
</protein>
<dbReference type="SUPFAM" id="SSF53448">
    <property type="entry name" value="Nucleotide-diphospho-sugar transferases"/>
    <property type="match status" value="1"/>
</dbReference>
<accession>A0ABT9Y7J4</accession>
<dbReference type="PANTHER" id="PTHR22916:SF3">
    <property type="entry name" value="UDP-GLCNAC:BETAGAL BETA-1,3-N-ACETYLGLUCOSAMINYLTRANSFERASE-LIKE PROTEIN 1"/>
    <property type="match status" value="1"/>
</dbReference>
<dbReference type="PANTHER" id="PTHR22916">
    <property type="entry name" value="GLYCOSYLTRANSFERASE"/>
    <property type="match status" value="1"/>
</dbReference>
<dbReference type="RefSeq" id="WP_307223172.1">
    <property type="nucleotide sequence ID" value="NZ_CP116940.1"/>
</dbReference>
<dbReference type="Gene3D" id="3.90.550.10">
    <property type="entry name" value="Spore Coat Polysaccharide Biosynthesis Protein SpsA, Chain A"/>
    <property type="match status" value="1"/>
</dbReference>
<dbReference type="InterPro" id="IPR001173">
    <property type="entry name" value="Glyco_trans_2-like"/>
</dbReference>
<name>A0ABT9Y7J4_9FIRM</name>
<evidence type="ECO:0000313" key="2">
    <source>
        <dbReference type="EMBL" id="MDQ0203187.1"/>
    </source>
</evidence>
<keyword evidence="3" id="KW-1185">Reference proteome</keyword>
<sequence length="331" mass="38318">MFSNESKDNFPVKISVIIAMKNAEKYILRTIDSIIVQSLPEIEIIVIDDNSDDSSVNIVKQYYDGIDNVFLYHNRGIGGPGICRNIGLSHARGEFIAFVDSDDFIATEFLETLYNMAVQDNADIAVCGYDKITSDAFLRSYAPDAGIYCGGNAFIEKLNTIEFVIWNKIYKHSFLKKNDISFRLPCYGEDWLFSFEAMFLAKKYTCTKKSLYYYYQHCDSVSHKPVETGVFSSIYDFFIFLDEFTQKQKSLTEKMISQIETNFFFSSITCYIAPLYDKMSPHERLLLRDNIFSRQFGQGALHMKILLDAFFTLYSYTEQSLKYDRRPESHI</sequence>
<reference evidence="2 3" key="1">
    <citation type="submission" date="2023-07" db="EMBL/GenBank/DDBJ databases">
        <title>Genomic Encyclopedia of Type Strains, Phase IV (KMG-IV): sequencing the most valuable type-strain genomes for metagenomic binning, comparative biology and taxonomic classification.</title>
        <authorList>
            <person name="Goeker M."/>
        </authorList>
    </citation>
    <scope>NUCLEOTIDE SEQUENCE [LARGE SCALE GENOMIC DNA]</scope>
    <source>
        <strain evidence="2 3">DSM 16980</strain>
    </source>
</reference>
<evidence type="ECO:0000313" key="3">
    <source>
        <dbReference type="Proteomes" id="UP001239167"/>
    </source>
</evidence>
<dbReference type="InterPro" id="IPR029044">
    <property type="entry name" value="Nucleotide-diphossugar_trans"/>
</dbReference>
<dbReference type="CDD" id="cd00761">
    <property type="entry name" value="Glyco_tranf_GTA_type"/>
    <property type="match status" value="1"/>
</dbReference>
<dbReference type="Proteomes" id="UP001239167">
    <property type="component" value="Unassembled WGS sequence"/>
</dbReference>
<dbReference type="EMBL" id="JAUSUE010000004">
    <property type="protein sequence ID" value="MDQ0203187.1"/>
    <property type="molecule type" value="Genomic_DNA"/>
</dbReference>
<dbReference type="Pfam" id="PF00535">
    <property type="entry name" value="Glycos_transf_2"/>
    <property type="match status" value="1"/>
</dbReference>
<feature type="domain" description="Glycosyltransferase 2-like" evidence="1">
    <location>
        <begin position="15"/>
        <end position="176"/>
    </location>
</feature>
<proteinExistence type="predicted"/>